<dbReference type="AlphaFoldDB" id="A0AAE1BJK2"/>
<dbReference type="EMBL" id="JAWQEG010007654">
    <property type="protein sequence ID" value="KAK3851946.1"/>
    <property type="molecule type" value="Genomic_DNA"/>
</dbReference>
<reference evidence="2" key="1">
    <citation type="submission" date="2023-10" db="EMBL/GenBank/DDBJ databases">
        <title>Genome assemblies of two species of porcelain crab, Petrolisthes cinctipes and Petrolisthes manimaculis (Anomura: Porcellanidae).</title>
        <authorList>
            <person name="Angst P."/>
        </authorList>
    </citation>
    <scope>NUCLEOTIDE SEQUENCE</scope>
    <source>
        <strain evidence="2">PB745_01</strain>
        <tissue evidence="2">Gill</tissue>
    </source>
</reference>
<dbReference type="Proteomes" id="UP001286313">
    <property type="component" value="Unassembled WGS sequence"/>
</dbReference>
<keyword evidence="3" id="KW-1185">Reference proteome</keyword>
<evidence type="ECO:0000313" key="3">
    <source>
        <dbReference type="Proteomes" id="UP001286313"/>
    </source>
</evidence>
<organism evidence="2 3">
    <name type="scientific">Petrolisthes cinctipes</name>
    <name type="common">Flat porcelain crab</name>
    <dbReference type="NCBI Taxonomy" id="88211"/>
    <lineage>
        <taxon>Eukaryota</taxon>
        <taxon>Metazoa</taxon>
        <taxon>Ecdysozoa</taxon>
        <taxon>Arthropoda</taxon>
        <taxon>Crustacea</taxon>
        <taxon>Multicrustacea</taxon>
        <taxon>Malacostraca</taxon>
        <taxon>Eumalacostraca</taxon>
        <taxon>Eucarida</taxon>
        <taxon>Decapoda</taxon>
        <taxon>Pleocyemata</taxon>
        <taxon>Anomura</taxon>
        <taxon>Galatheoidea</taxon>
        <taxon>Porcellanidae</taxon>
        <taxon>Petrolisthes</taxon>
    </lineage>
</organism>
<feature type="compositionally biased region" description="Basic and acidic residues" evidence="1">
    <location>
        <begin position="239"/>
        <end position="262"/>
    </location>
</feature>
<accession>A0AAE1BJK2</accession>
<proteinExistence type="predicted"/>
<evidence type="ECO:0000313" key="2">
    <source>
        <dbReference type="EMBL" id="KAK3851946.1"/>
    </source>
</evidence>
<evidence type="ECO:0000256" key="1">
    <source>
        <dbReference type="SAM" id="MobiDB-lite"/>
    </source>
</evidence>
<protein>
    <submittedName>
        <fullName evidence="2">Uncharacterized protein</fullName>
    </submittedName>
</protein>
<sequence length="262" mass="29317">MCGGGGREEKEGGGCGLWERLVVVGVVGGLERVVIGGCERVMEVTGRAAASSLPSLYLPSSPTSSRRLFPPPSFVSHIKPPPLPSRPSTLLHPPHQATSSLFIFHHPHQTNRWNKSLKTNELGEVHCKDQSFYEANRSTRLVSCCPSLLHYNTTAAELRNFIQLKGLLVLFKRKWTQCHSRGRTRSLEARNTSHLTTNRAMQDLRWTTRGVSKHRANAKEGILKMHRITLQRSTACRDTGGKEERSKDPLDESMDPLKDYQS</sequence>
<name>A0AAE1BJK2_PETCI</name>
<comment type="caution">
    <text evidence="2">The sequence shown here is derived from an EMBL/GenBank/DDBJ whole genome shotgun (WGS) entry which is preliminary data.</text>
</comment>
<gene>
    <name evidence="2" type="ORF">Pcinc_041440</name>
</gene>
<feature type="region of interest" description="Disordered" evidence="1">
    <location>
        <begin position="233"/>
        <end position="262"/>
    </location>
</feature>